<reference evidence="6 7" key="1">
    <citation type="submission" date="2009-01" db="EMBL/GenBank/DDBJ databases">
        <title>Complete sequence of Geobacter sp. FRC-32.</title>
        <authorList>
            <consortium name="US DOE Joint Genome Institute"/>
            <person name="Lucas S."/>
            <person name="Copeland A."/>
            <person name="Lapidus A."/>
            <person name="Glavina del Rio T."/>
            <person name="Dalin E."/>
            <person name="Tice H."/>
            <person name="Bruce D."/>
            <person name="Goodwin L."/>
            <person name="Pitluck S."/>
            <person name="Saunders E."/>
            <person name="Brettin T."/>
            <person name="Detter J.C."/>
            <person name="Han C."/>
            <person name="Larimer F."/>
            <person name="Land M."/>
            <person name="Hauser L."/>
            <person name="Kyrpides N."/>
            <person name="Ovchinnikova G."/>
            <person name="Kostka J."/>
            <person name="Richardson P."/>
        </authorList>
    </citation>
    <scope>NUCLEOTIDE SEQUENCE [LARGE SCALE GENOMIC DNA]</scope>
    <source>
        <strain evidence="7">DSM 22248 / JCM 15807 / FRC-32</strain>
    </source>
</reference>
<dbReference type="PANTHER" id="PTHR22617:SF23">
    <property type="entry name" value="CHEMOTAXIS PROTEIN CHEW"/>
    <property type="match status" value="1"/>
</dbReference>
<dbReference type="Proteomes" id="UP000007721">
    <property type="component" value="Chromosome"/>
</dbReference>
<gene>
    <name evidence="6" type="primary">cheW64H-1</name>
    <name evidence="6" type="ordered locus">Geob_3828</name>
</gene>
<dbReference type="InterPro" id="IPR036061">
    <property type="entry name" value="CheW-like_dom_sf"/>
</dbReference>
<proteinExistence type="predicted"/>
<dbReference type="HOGENOM" id="CLU_048995_3_1_7"/>
<dbReference type="FunFam" id="2.40.50.180:FF:000002">
    <property type="entry name" value="Chemotaxis protein CheW"/>
    <property type="match status" value="1"/>
</dbReference>
<dbReference type="CDD" id="cd00732">
    <property type="entry name" value="CheW"/>
    <property type="match status" value="1"/>
</dbReference>
<evidence type="ECO:0000313" key="6">
    <source>
        <dbReference type="EMBL" id="ACM22165.1"/>
    </source>
</evidence>
<dbReference type="SMART" id="SM00260">
    <property type="entry name" value="CheW"/>
    <property type="match status" value="1"/>
</dbReference>
<keyword evidence="7" id="KW-1185">Reference proteome</keyword>
<name>B9M7Q9_GEODF</name>
<keyword evidence="3" id="KW-0963">Cytoplasm</keyword>
<dbReference type="EMBL" id="CP001390">
    <property type="protein sequence ID" value="ACM22165.1"/>
    <property type="molecule type" value="Genomic_DNA"/>
</dbReference>
<dbReference type="OrthoDB" id="9790406at2"/>
<dbReference type="GO" id="GO:0006935">
    <property type="term" value="P:chemotaxis"/>
    <property type="evidence" value="ECO:0007669"/>
    <property type="project" value="UniProtKB-KW"/>
</dbReference>
<dbReference type="KEGG" id="geo:Geob_3828"/>
<dbReference type="RefSeq" id="WP_012648890.1">
    <property type="nucleotide sequence ID" value="NC_011979.1"/>
</dbReference>
<dbReference type="InterPro" id="IPR002545">
    <property type="entry name" value="CheW-lke_dom"/>
</dbReference>
<dbReference type="Gene3D" id="2.30.30.40">
    <property type="entry name" value="SH3 Domains"/>
    <property type="match status" value="1"/>
</dbReference>
<dbReference type="Pfam" id="PF01584">
    <property type="entry name" value="CheW"/>
    <property type="match status" value="1"/>
</dbReference>
<protein>
    <recommendedName>
        <fullName evidence="2">Chemotaxis protein CheW</fullName>
    </recommendedName>
</protein>
<dbReference type="GO" id="GO:0005829">
    <property type="term" value="C:cytosol"/>
    <property type="evidence" value="ECO:0007669"/>
    <property type="project" value="TreeGrafter"/>
</dbReference>
<dbReference type="AlphaFoldDB" id="B9M7Q9"/>
<organism evidence="6 7">
    <name type="scientific">Geotalea daltonii (strain DSM 22248 / JCM 15807 / FRC-32)</name>
    <name type="common">Geobacter daltonii</name>
    <dbReference type="NCBI Taxonomy" id="316067"/>
    <lineage>
        <taxon>Bacteria</taxon>
        <taxon>Pseudomonadati</taxon>
        <taxon>Thermodesulfobacteriota</taxon>
        <taxon>Desulfuromonadia</taxon>
        <taxon>Geobacterales</taxon>
        <taxon>Geobacteraceae</taxon>
        <taxon>Geotalea</taxon>
    </lineage>
</organism>
<dbReference type="SUPFAM" id="SSF50341">
    <property type="entry name" value="CheW-like"/>
    <property type="match status" value="1"/>
</dbReference>
<evidence type="ECO:0000256" key="1">
    <source>
        <dbReference type="ARBA" id="ARBA00004496"/>
    </source>
</evidence>
<evidence type="ECO:0000256" key="3">
    <source>
        <dbReference type="ARBA" id="ARBA00022490"/>
    </source>
</evidence>
<evidence type="ECO:0000256" key="2">
    <source>
        <dbReference type="ARBA" id="ARBA00021483"/>
    </source>
</evidence>
<evidence type="ECO:0000313" key="7">
    <source>
        <dbReference type="Proteomes" id="UP000007721"/>
    </source>
</evidence>
<dbReference type="eggNOG" id="COG0835">
    <property type="taxonomic scope" value="Bacteria"/>
</dbReference>
<dbReference type="Gene3D" id="2.40.50.180">
    <property type="entry name" value="CheA-289, Domain 4"/>
    <property type="match status" value="1"/>
</dbReference>
<dbReference type="GO" id="GO:0007165">
    <property type="term" value="P:signal transduction"/>
    <property type="evidence" value="ECO:0007669"/>
    <property type="project" value="InterPro"/>
</dbReference>
<evidence type="ECO:0000259" key="5">
    <source>
        <dbReference type="PROSITE" id="PS50851"/>
    </source>
</evidence>
<comment type="subcellular location">
    <subcellularLocation>
        <location evidence="1">Cytoplasm</location>
    </subcellularLocation>
</comment>
<dbReference type="PANTHER" id="PTHR22617">
    <property type="entry name" value="CHEMOTAXIS SENSOR HISTIDINE KINASE-RELATED"/>
    <property type="match status" value="1"/>
</dbReference>
<accession>B9M7Q9</accession>
<keyword evidence="4" id="KW-0145">Chemotaxis</keyword>
<sequence length="165" mass="18531">MENALQVRNESVTGELIQLVSFCLDHEEYGVNVLKVREIIRLLNITRVPNAPSYVDGVINLRGKVIPIISLRKKFNLPDAEIDKRTRIMVIESGSEMMGFIVDEVSEVIRISAHDIQPPPPVANSTIDLDCMSGVVNQAERLLVLLDLEKMCTHEDNMLFSNAMN</sequence>
<feature type="domain" description="CheW-like" evidence="5">
    <location>
        <begin position="16"/>
        <end position="157"/>
    </location>
</feature>
<dbReference type="PROSITE" id="PS50851">
    <property type="entry name" value="CHEW"/>
    <property type="match status" value="1"/>
</dbReference>
<dbReference type="STRING" id="316067.Geob_3828"/>
<dbReference type="InterPro" id="IPR039315">
    <property type="entry name" value="CheW"/>
</dbReference>
<evidence type="ECO:0000256" key="4">
    <source>
        <dbReference type="ARBA" id="ARBA00022500"/>
    </source>
</evidence>